<dbReference type="AlphaFoldDB" id="A0A2J7ZNN1"/>
<comment type="caution">
    <text evidence="3">The sequence shown here is derived from an EMBL/GenBank/DDBJ whole genome shotgun (WGS) entry which is preliminary data.</text>
</comment>
<evidence type="ECO:0000313" key="3">
    <source>
        <dbReference type="EMBL" id="PNH01879.1"/>
    </source>
</evidence>
<sequence length="416" mass="41382">MDSMNMYWNLPWKQRICGPHGSSSGVRGSSSVRGSSGNSGSSSAKRSSCSNSARGISSIRGSSGSSSIKGNSGSGGNSCSSGVRGSSAGAHSKAARSEGWLCGAHSEAARSGRQAEQPGATSSRHPARRRASHVAPGRLRAPRLRCRGTGAAWNAASGPDLAARLGRLQARTPPGGLPCFAAPGHTTRTSTPAVLTPMLVASLTASTSGSNLGLKWTVKAESMMRPPTCVPKSTFITSSYASTVLSPALGVQCAATLLREQPLCHSPSGYLPSGKSSRTGTDGGLVCSSFSPGLSAGSLTPAAALLLAAGAPLAAGSSAAAAAPAFFFFFLFFFFFFLAPSPPAPAASPASPASPSSEPSSSPSSSPGPAGAAAGCCASLLPFSTFGWAESARSARAGSPASSTAFMAGDILASST</sequence>
<keyword evidence="2" id="KW-1133">Transmembrane helix</keyword>
<gene>
    <name evidence="3" type="ORF">TSOC_012191</name>
</gene>
<feature type="region of interest" description="Disordered" evidence="1">
    <location>
        <begin position="104"/>
        <end position="141"/>
    </location>
</feature>
<feature type="region of interest" description="Disordered" evidence="1">
    <location>
        <begin position="19"/>
        <end position="92"/>
    </location>
</feature>
<protein>
    <submittedName>
        <fullName evidence="3">Uncharacterized protein</fullName>
    </submittedName>
</protein>
<evidence type="ECO:0000313" key="4">
    <source>
        <dbReference type="Proteomes" id="UP000236333"/>
    </source>
</evidence>
<accession>A0A2J7ZNN1</accession>
<dbReference type="EMBL" id="PGGS01000772">
    <property type="protein sequence ID" value="PNH01879.1"/>
    <property type="molecule type" value="Genomic_DNA"/>
</dbReference>
<evidence type="ECO:0000256" key="1">
    <source>
        <dbReference type="SAM" id="MobiDB-lite"/>
    </source>
</evidence>
<reference evidence="3 4" key="1">
    <citation type="journal article" date="2017" name="Mol. Biol. Evol.">
        <title>The 4-celled Tetrabaena socialis nuclear genome reveals the essential components for genetic control of cell number at the origin of multicellularity in the volvocine lineage.</title>
        <authorList>
            <person name="Featherston J."/>
            <person name="Arakaki Y."/>
            <person name="Hanschen E.R."/>
            <person name="Ferris P.J."/>
            <person name="Michod R.E."/>
            <person name="Olson B.J.S.C."/>
            <person name="Nozaki H."/>
            <person name="Durand P.M."/>
        </authorList>
    </citation>
    <scope>NUCLEOTIDE SEQUENCE [LARGE SCALE GENOMIC DNA]</scope>
    <source>
        <strain evidence="3 4">NIES-571</strain>
    </source>
</reference>
<proteinExistence type="predicted"/>
<feature type="region of interest" description="Disordered" evidence="1">
    <location>
        <begin position="347"/>
        <end position="373"/>
    </location>
</feature>
<keyword evidence="2" id="KW-0472">Membrane</keyword>
<feature type="transmembrane region" description="Helical" evidence="2">
    <location>
        <begin position="321"/>
        <end position="339"/>
    </location>
</feature>
<feature type="compositionally biased region" description="Low complexity" evidence="1">
    <location>
        <begin position="21"/>
        <end position="92"/>
    </location>
</feature>
<dbReference type="Proteomes" id="UP000236333">
    <property type="component" value="Unassembled WGS sequence"/>
</dbReference>
<name>A0A2J7ZNN1_9CHLO</name>
<keyword evidence="4" id="KW-1185">Reference proteome</keyword>
<keyword evidence="2" id="KW-0812">Transmembrane</keyword>
<organism evidence="3 4">
    <name type="scientific">Tetrabaena socialis</name>
    <dbReference type="NCBI Taxonomy" id="47790"/>
    <lineage>
        <taxon>Eukaryota</taxon>
        <taxon>Viridiplantae</taxon>
        <taxon>Chlorophyta</taxon>
        <taxon>core chlorophytes</taxon>
        <taxon>Chlorophyceae</taxon>
        <taxon>CS clade</taxon>
        <taxon>Chlamydomonadales</taxon>
        <taxon>Tetrabaenaceae</taxon>
        <taxon>Tetrabaena</taxon>
    </lineage>
</organism>
<evidence type="ECO:0000256" key="2">
    <source>
        <dbReference type="SAM" id="Phobius"/>
    </source>
</evidence>